<dbReference type="InParanoid" id="W4KIY6"/>
<keyword evidence="2" id="KW-1185">Reference proteome</keyword>
<evidence type="ECO:0000313" key="1">
    <source>
        <dbReference type="EMBL" id="ETW85803.1"/>
    </source>
</evidence>
<dbReference type="HOGENOM" id="CLU_161753_1_0_1"/>
<organism evidence="1 2">
    <name type="scientific">Heterobasidion irregulare (strain TC 32-1)</name>
    <dbReference type="NCBI Taxonomy" id="747525"/>
    <lineage>
        <taxon>Eukaryota</taxon>
        <taxon>Fungi</taxon>
        <taxon>Dikarya</taxon>
        <taxon>Basidiomycota</taxon>
        <taxon>Agaricomycotina</taxon>
        <taxon>Agaricomycetes</taxon>
        <taxon>Russulales</taxon>
        <taxon>Bondarzewiaceae</taxon>
        <taxon>Heterobasidion</taxon>
        <taxon>Heterobasidion annosum species complex</taxon>
    </lineage>
</organism>
<reference evidence="1 2" key="1">
    <citation type="journal article" date="2012" name="New Phytol.">
        <title>Insight into trade-off between wood decay and parasitism from the genome of a fungal forest pathogen.</title>
        <authorList>
            <person name="Olson A."/>
            <person name="Aerts A."/>
            <person name="Asiegbu F."/>
            <person name="Belbahri L."/>
            <person name="Bouzid O."/>
            <person name="Broberg A."/>
            <person name="Canback B."/>
            <person name="Coutinho P.M."/>
            <person name="Cullen D."/>
            <person name="Dalman K."/>
            <person name="Deflorio G."/>
            <person name="van Diepen L.T."/>
            <person name="Dunand C."/>
            <person name="Duplessis S."/>
            <person name="Durling M."/>
            <person name="Gonthier P."/>
            <person name="Grimwood J."/>
            <person name="Fossdal C.G."/>
            <person name="Hansson D."/>
            <person name="Henrissat B."/>
            <person name="Hietala A."/>
            <person name="Himmelstrand K."/>
            <person name="Hoffmeister D."/>
            <person name="Hogberg N."/>
            <person name="James T.Y."/>
            <person name="Karlsson M."/>
            <person name="Kohler A."/>
            <person name="Kues U."/>
            <person name="Lee Y.H."/>
            <person name="Lin Y.C."/>
            <person name="Lind M."/>
            <person name="Lindquist E."/>
            <person name="Lombard V."/>
            <person name="Lucas S."/>
            <person name="Lunden K."/>
            <person name="Morin E."/>
            <person name="Murat C."/>
            <person name="Park J."/>
            <person name="Raffaello T."/>
            <person name="Rouze P."/>
            <person name="Salamov A."/>
            <person name="Schmutz J."/>
            <person name="Solheim H."/>
            <person name="Stahlberg J."/>
            <person name="Velez H."/>
            <person name="de Vries R.P."/>
            <person name="Wiebenga A."/>
            <person name="Woodward S."/>
            <person name="Yakovlev I."/>
            <person name="Garbelotto M."/>
            <person name="Martin F."/>
            <person name="Grigoriev I.V."/>
            <person name="Stenlid J."/>
        </authorList>
    </citation>
    <scope>NUCLEOTIDE SEQUENCE [LARGE SCALE GENOMIC DNA]</scope>
    <source>
        <strain evidence="1 2">TC 32-1</strain>
    </source>
</reference>
<dbReference type="EMBL" id="KI925455">
    <property type="protein sequence ID" value="ETW85803.1"/>
    <property type="molecule type" value="Genomic_DNA"/>
</dbReference>
<dbReference type="Proteomes" id="UP000030671">
    <property type="component" value="Unassembled WGS sequence"/>
</dbReference>
<proteinExistence type="predicted"/>
<evidence type="ECO:0000313" key="2">
    <source>
        <dbReference type="Proteomes" id="UP000030671"/>
    </source>
</evidence>
<dbReference type="STRING" id="747525.W4KIY6"/>
<gene>
    <name evidence="1" type="ORF">HETIRDRAFT_311270</name>
</gene>
<protein>
    <submittedName>
        <fullName evidence="1">Uncharacterized protein</fullName>
    </submittedName>
</protein>
<feature type="non-terminal residue" evidence="1">
    <location>
        <position position="1"/>
    </location>
</feature>
<sequence length="57" mass="6320">VKKKVAELTGITSIIHDMCTNTCIAYTGPYADLDKCPLCYESRYDEVHLALTGTKKP</sequence>
<dbReference type="AlphaFoldDB" id="W4KIY6"/>
<name>W4KIY6_HETIT</name>
<accession>W4KIY6</accession>
<dbReference type="KEGG" id="hir:HETIRDRAFT_311270"/>
<dbReference type="RefSeq" id="XP_009542625.1">
    <property type="nucleotide sequence ID" value="XM_009544330.1"/>
</dbReference>
<dbReference type="GeneID" id="20669858"/>
<dbReference type="OrthoDB" id="3261594at2759"/>